<evidence type="ECO:0000313" key="2">
    <source>
        <dbReference type="Proteomes" id="UP000574761"/>
    </source>
</evidence>
<dbReference type="AlphaFoldDB" id="A0A7W6GI32"/>
<dbReference type="EMBL" id="JACIEE010000002">
    <property type="protein sequence ID" value="MBB3975753.1"/>
    <property type="molecule type" value="Genomic_DNA"/>
</dbReference>
<accession>A0A7W6GI32</accession>
<dbReference type="Proteomes" id="UP000574761">
    <property type="component" value="Unassembled WGS sequence"/>
</dbReference>
<dbReference type="RefSeq" id="WP_210300143.1">
    <property type="nucleotide sequence ID" value="NZ_JACIEE010000002.1"/>
</dbReference>
<evidence type="ECO:0000313" key="1">
    <source>
        <dbReference type="EMBL" id="MBB3975753.1"/>
    </source>
</evidence>
<name>A0A7W6GI32_9HYPH</name>
<keyword evidence="2" id="KW-1185">Reference proteome</keyword>
<comment type="caution">
    <text evidence="1">The sequence shown here is derived from an EMBL/GenBank/DDBJ whole genome shotgun (WGS) entry which is preliminary data.</text>
</comment>
<gene>
    <name evidence="1" type="ORF">GGQ64_000940</name>
</gene>
<reference evidence="1 2" key="1">
    <citation type="submission" date="2020-08" db="EMBL/GenBank/DDBJ databases">
        <title>Genomic Encyclopedia of Type Strains, Phase IV (KMG-IV): sequencing the most valuable type-strain genomes for metagenomic binning, comparative biology and taxonomic classification.</title>
        <authorList>
            <person name="Goeker M."/>
        </authorList>
    </citation>
    <scope>NUCLEOTIDE SEQUENCE [LARGE SCALE GENOMIC DNA]</scope>
    <source>
        <strain evidence="1 2">DSM 100211</strain>
    </source>
</reference>
<organism evidence="1 2">
    <name type="scientific">Mycoplana azooxidifex</name>
    <dbReference type="NCBI Taxonomy" id="1636188"/>
    <lineage>
        <taxon>Bacteria</taxon>
        <taxon>Pseudomonadati</taxon>
        <taxon>Pseudomonadota</taxon>
        <taxon>Alphaproteobacteria</taxon>
        <taxon>Hyphomicrobiales</taxon>
        <taxon>Rhizobiaceae</taxon>
        <taxon>Mycoplana</taxon>
    </lineage>
</organism>
<sequence>MADGPYFRGVFFRESCIVRVAGRSERLISSGLILRFRPGVCRTVLCDLADGEKMTQDGQKIETWACSKAQEIVLREGYNLIRSARTGNNTEIREHSMMLAKVIAASLLEASVATGAQPAK</sequence>
<proteinExistence type="predicted"/>
<protein>
    <submittedName>
        <fullName evidence="1">Uncharacterized protein</fullName>
    </submittedName>
</protein>